<dbReference type="RefSeq" id="WP_109534061.1">
    <property type="nucleotide sequence ID" value="NZ_QEYD01000008.1"/>
</dbReference>
<organism evidence="4 5">
    <name type="scientific">Pararhodobacter marinus</name>
    <dbReference type="NCBI Taxonomy" id="2184063"/>
    <lineage>
        <taxon>Bacteria</taxon>
        <taxon>Pseudomonadati</taxon>
        <taxon>Pseudomonadota</taxon>
        <taxon>Alphaproteobacteria</taxon>
        <taxon>Rhodobacterales</taxon>
        <taxon>Paracoccaceae</taxon>
        <taxon>Pararhodobacter</taxon>
    </lineage>
</organism>
<keyword evidence="5" id="KW-1185">Reference proteome</keyword>
<evidence type="ECO:0000256" key="2">
    <source>
        <dbReference type="ARBA" id="ARBA00022801"/>
    </source>
</evidence>
<dbReference type="GeneID" id="94366121"/>
<keyword evidence="2 4" id="KW-0378">Hydrolase</keyword>
<name>A0A2U2C849_9RHOB</name>
<dbReference type="Pfam" id="PF00293">
    <property type="entry name" value="NUDIX"/>
    <property type="match status" value="1"/>
</dbReference>
<reference evidence="4 5" key="1">
    <citation type="submission" date="2018-05" db="EMBL/GenBank/DDBJ databases">
        <title>Pararhodobacter marina sp. nov., isolated from deep-sea water of the Indian Ocean.</title>
        <authorList>
            <person name="Lai Q.Sr."/>
            <person name="Liu X."/>
            <person name="Shao Z."/>
        </authorList>
    </citation>
    <scope>NUCLEOTIDE SEQUENCE [LARGE SCALE GENOMIC DNA]</scope>
    <source>
        <strain evidence="4 5">CIC4N-9</strain>
    </source>
</reference>
<dbReference type="PANTHER" id="PTHR43046">
    <property type="entry name" value="GDP-MANNOSE MANNOSYL HYDROLASE"/>
    <property type="match status" value="1"/>
</dbReference>
<dbReference type="EMBL" id="QEYD01000008">
    <property type="protein sequence ID" value="PWE28065.1"/>
    <property type="molecule type" value="Genomic_DNA"/>
</dbReference>
<evidence type="ECO:0000259" key="3">
    <source>
        <dbReference type="PROSITE" id="PS51462"/>
    </source>
</evidence>
<protein>
    <submittedName>
        <fullName evidence="4">NUDIX hydrolase</fullName>
    </submittedName>
</protein>
<dbReference type="GO" id="GO:0016787">
    <property type="term" value="F:hydrolase activity"/>
    <property type="evidence" value="ECO:0007669"/>
    <property type="project" value="UniProtKB-KW"/>
</dbReference>
<dbReference type="Proteomes" id="UP000244940">
    <property type="component" value="Unassembled WGS sequence"/>
</dbReference>
<gene>
    <name evidence="4" type="ORF">C4N9_14595</name>
</gene>
<evidence type="ECO:0000256" key="1">
    <source>
        <dbReference type="ARBA" id="ARBA00001946"/>
    </source>
</evidence>
<dbReference type="InterPro" id="IPR000086">
    <property type="entry name" value="NUDIX_hydrolase_dom"/>
</dbReference>
<feature type="domain" description="Nudix hydrolase" evidence="3">
    <location>
        <begin position="7"/>
        <end position="137"/>
    </location>
</feature>
<dbReference type="InterPro" id="IPR015797">
    <property type="entry name" value="NUDIX_hydrolase-like_dom_sf"/>
</dbReference>
<sequence length="150" mass="16519">MTRGARPIRLAVRALILRAGRLLIVNAYPGDQSDLWCAPGGGAEPGASLPDNLVREVHEETGIAIRVGTPCLVNEFHDPARGFHQVDIYFRARVVAVPKGPWMDSEGVVNRQRWVSEPELRALRFKPDTLPDIAFGEGGIGYDPLELLVR</sequence>
<accession>A0A2U2C849</accession>
<dbReference type="Gene3D" id="3.90.79.10">
    <property type="entry name" value="Nucleoside Triphosphate Pyrophosphohydrolase"/>
    <property type="match status" value="1"/>
</dbReference>
<dbReference type="OrthoDB" id="9761969at2"/>
<dbReference type="SUPFAM" id="SSF55811">
    <property type="entry name" value="Nudix"/>
    <property type="match status" value="1"/>
</dbReference>
<dbReference type="AlphaFoldDB" id="A0A2U2C849"/>
<proteinExistence type="predicted"/>
<evidence type="ECO:0000313" key="5">
    <source>
        <dbReference type="Proteomes" id="UP000244940"/>
    </source>
</evidence>
<comment type="caution">
    <text evidence="4">The sequence shown here is derived from an EMBL/GenBank/DDBJ whole genome shotgun (WGS) entry which is preliminary data.</text>
</comment>
<evidence type="ECO:0000313" key="4">
    <source>
        <dbReference type="EMBL" id="PWE28065.1"/>
    </source>
</evidence>
<dbReference type="PROSITE" id="PS51462">
    <property type="entry name" value="NUDIX"/>
    <property type="match status" value="1"/>
</dbReference>
<dbReference type="PANTHER" id="PTHR43046:SF14">
    <property type="entry name" value="MUTT_NUDIX FAMILY PROTEIN"/>
    <property type="match status" value="1"/>
</dbReference>
<comment type="cofactor">
    <cofactor evidence="1">
        <name>Mg(2+)</name>
        <dbReference type="ChEBI" id="CHEBI:18420"/>
    </cofactor>
</comment>